<gene>
    <name evidence="1" type="ORF">ACGRQ9_08220</name>
</gene>
<dbReference type="InterPro" id="IPR010710">
    <property type="entry name" value="DUF1289"/>
</dbReference>
<dbReference type="Pfam" id="PF14375">
    <property type="entry name" value="Cys_rich_CWC"/>
    <property type="match status" value="1"/>
</dbReference>
<reference evidence="1 2" key="1">
    <citation type="submission" date="2024-10" db="EMBL/GenBank/DDBJ databases">
        <authorList>
            <person name="Yibar A."/>
            <person name="Saticioglu I.B."/>
            <person name="Duman M."/>
            <person name="Ajmi N."/>
            <person name="Gurler F."/>
            <person name="Ay H."/>
            <person name="Onuk E."/>
            <person name="Guler S."/>
            <person name="Romalde J.L."/>
        </authorList>
    </citation>
    <scope>NUCLEOTIDE SEQUENCE [LARGE SCALE GENOMIC DNA]</scope>
    <source>
        <strain evidence="1 2">14-MA-B</strain>
    </source>
</reference>
<evidence type="ECO:0000313" key="2">
    <source>
        <dbReference type="Proteomes" id="UP001607151"/>
    </source>
</evidence>
<dbReference type="Pfam" id="PF06945">
    <property type="entry name" value="DUF1289"/>
    <property type="match status" value="1"/>
</dbReference>
<organism evidence="1 2">
    <name type="scientific">Vibrio rumoiensis</name>
    <dbReference type="NCBI Taxonomy" id="76258"/>
    <lineage>
        <taxon>Bacteria</taxon>
        <taxon>Pseudomonadati</taxon>
        <taxon>Pseudomonadota</taxon>
        <taxon>Gammaproteobacteria</taxon>
        <taxon>Vibrionales</taxon>
        <taxon>Vibrionaceae</taxon>
        <taxon>Vibrio</taxon>
    </lineage>
</organism>
<dbReference type="Proteomes" id="UP001607151">
    <property type="component" value="Unassembled WGS sequence"/>
</dbReference>
<dbReference type="EMBL" id="JBIHSN010000002">
    <property type="protein sequence ID" value="MFH0265473.1"/>
    <property type="molecule type" value="Genomic_DNA"/>
</dbReference>
<proteinExistence type="predicted"/>
<keyword evidence="2" id="KW-1185">Reference proteome</keyword>
<accession>A0ABW7IW88</accession>
<comment type="caution">
    <text evidence="1">The sequence shown here is derived from an EMBL/GenBank/DDBJ whole genome shotgun (WGS) entry which is preliminary data.</text>
</comment>
<dbReference type="RefSeq" id="WP_089138577.1">
    <property type="nucleotide sequence ID" value="NZ_AP018685.1"/>
</dbReference>
<sequence length="100" mass="11165">MKTPCIAACKNNAGICSGCHRTMTEILQWRTMNDEDHAQVMETLSGNHSTHTCPECGSNAFCDIAAGKDSCWCFELEEREISEKFEGCLCRRCLEKKPTA</sequence>
<evidence type="ECO:0000313" key="1">
    <source>
        <dbReference type="EMBL" id="MFH0265473.1"/>
    </source>
</evidence>
<dbReference type="InterPro" id="IPR032720">
    <property type="entry name" value="Cys_rich_CWC"/>
</dbReference>
<name>A0ABW7IW88_9VIBR</name>
<protein>
    <submittedName>
        <fullName evidence="1">Cysteine-rich CWC family protein</fullName>
    </submittedName>
</protein>